<dbReference type="SUPFAM" id="SSF55729">
    <property type="entry name" value="Acyl-CoA N-acyltransferases (Nat)"/>
    <property type="match status" value="1"/>
</dbReference>
<accession>A0A2K4ZG83</accession>
<organism evidence="1 2">
    <name type="scientific">Acetatifactor muris</name>
    <dbReference type="NCBI Taxonomy" id="879566"/>
    <lineage>
        <taxon>Bacteria</taxon>
        <taxon>Bacillati</taxon>
        <taxon>Bacillota</taxon>
        <taxon>Clostridia</taxon>
        <taxon>Lachnospirales</taxon>
        <taxon>Lachnospiraceae</taxon>
        <taxon>Acetatifactor</taxon>
    </lineage>
</organism>
<dbReference type="AlphaFoldDB" id="A0A2K4ZG83"/>
<keyword evidence="2" id="KW-1185">Reference proteome</keyword>
<name>A0A2K4ZG83_9FIRM</name>
<proteinExistence type="predicted"/>
<dbReference type="Gene3D" id="3.40.630.30">
    <property type="match status" value="1"/>
</dbReference>
<evidence type="ECO:0000313" key="2">
    <source>
        <dbReference type="Proteomes" id="UP000236311"/>
    </source>
</evidence>
<sequence length="67" mass="7723">MAIQKTNVCGKTILGTKIHNVRAVRCYHKCGFRDLFVVPERELQDGIYHDSLIMGIRKNAFVFDLNQ</sequence>
<dbReference type="InterPro" id="IPR016181">
    <property type="entry name" value="Acyl_CoA_acyltransferase"/>
</dbReference>
<evidence type="ECO:0000313" key="1">
    <source>
        <dbReference type="EMBL" id="SOY29477.1"/>
    </source>
</evidence>
<reference evidence="1 2" key="1">
    <citation type="submission" date="2018-01" db="EMBL/GenBank/DDBJ databases">
        <authorList>
            <person name="Gaut B.S."/>
            <person name="Morton B.R."/>
            <person name="Clegg M.T."/>
            <person name="Duvall M.R."/>
        </authorList>
    </citation>
    <scope>NUCLEOTIDE SEQUENCE [LARGE SCALE GENOMIC DNA]</scope>
    <source>
        <strain evidence="1">GP69</strain>
    </source>
</reference>
<dbReference type="Proteomes" id="UP000236311">
    <property type="component" value="Unassembled WGS sequence"/>
</dbReference>
<evidence type="ECO:0008006" key="3">
    <source>
        <dbReference type="Google" id="ProtNLM"/>
    </source>
</evidence>
<gene>
    <name evidence="1" type="ORF">AMURIS_02198</name>
</gene>
<dbReference type="RefSeq" id="WP_103239582.1">
    <property type="nucleotide sequence ID" value="NZ_CANRXC010000021.1"/>
</dbReference>
<dbReference type="EMBL" id="OFSM01000010">
    <property type="protein sequence ID" value="SOY29477.1"/>
    <property type="molecule type" value="Genomic_DNA"/>
</dbReference>
<dbReference type="OrthoDB" id="9795206at2"/>
<protein>
    <recommendedName>
        <fullName evidence="3">N-acetyltransferase domain-containing protein</fullName>
    </recommendedName>
</protein>